<sequence length="126" mass="14102">MELSVTPKPMPASLPNLPTDYTGKLFGIVYITLTGVIDTIILAVVLGGEVLLLPFKLAPLFWWALSAKNLAQMIPETNRPAAQDWIPDRSSPLTDPKPIKDYWFHPRTSNPTTDYRRTKMAPIPKT</sequence>
<evidence type="ECO:0000313" key="2">
    <source>
        <dbReference type="Proteomes" id="UP001165960"/>
    </source>
</evidence>
<dbReference type="EMBL" id="QTSX02006798">
    <property type="protein sequence ID" value="KAJ9052101.1"/>
    <property type="molecule type" value="Genomic_DNA"/>
</dbReference>
<evidence type="ECO:0000313" key="1">
    <source>
        <dbReference type="EMBL" id="KAJ9052101.1"/>
    </source>
</evidence>
<gene>
    <name evidence="1" type="ORF">DSO57_1037549</name>
</gene>
<dbReference type="Proteomes" id="UP001165960">
    <property type="component" value="Unassembled WGS sequence"/>
</dbReference>
<protein>
    <submittedName>
        <fullName evidence="1">Uncharacterized protein</fullName>
    </submittedName>
</protein>
<organism evidence="1 2">
    <name type="scientific">Entomophthora muscae</name>
    <dbReference type="NCBI Taxonomy" id="34485"/>
    <lineage>
        <taxon>Eukaryota</taxon>
        <taxon>Fungi</taxon>
        <taxon>Fungi incertae sedis</taxon>
        <taxon>Zoopagomycota</taxon>
        <taxon>Entomophthoromycotina</taxon>
        <taxon>Entomophthoromycetes</taxon>
        <taxon>Entomophthorales</taxon>
        <taxon>Entomophthoraceae</taxon>
        <taxon>Entomophthora</taxon>
    </lineage>
</organism>
<proteinExistence type="predicted"/>
<reference evidence="1" key="1">
    <citation type="submission" date="2022-04" db="EMBL/GenBank/DDBJ databases">
        <title>Genome of the entomopathogenic fungus Entomophthora muscae.</title>
        <authorList>
            <person name="Elya C."/>
            <person name="Lovett B.R."/>
            <person name="Lee E."/>
            <person name="Macias A.M."/>
            <person name="Hajek A.E."/>
            <person name="De Bivort B.L."/>
            <person name="Kasson M.T."/>
            <person name="De Fine Licht H.H."/>
            <person name="Stajich J.E."/>
        </authorList>
    </citation>
    <scope>NUCLEOTIDE SEQUENCE</scope>
    <source>
        <strain evidence="1">Berkeley</strain>
    </source>
</reference>
<comment type="caution">
    <text evidence="1">The sequence shown here is derived from an EMBL/GenBank/DDBJ whole genome shotgun (WGS) entry which is preliminary data.</text>
</comment>
<keyword evidence="2" id="KW-1185">Reference proteome</keyword>
<name>A0ACC2RPX0_9FUNG</name>
<accession>A0ACC2RPX0</accession>